<evidence type="ECO:0000313" key="7">
    <source>
        <dbReference type="WBParaSite" id="jg3465"/>
    </source>
</evidence>
<comment type="subcellular location">
    <subcellularLocation>
        <location evidence="1">Membrane</location>
        <topology evidence="1">Multi-pass membrane protein</topology>
    </subcellularLocation>
</comment>
<evidence type="ECO:0000256" key="1">
    <source>
        <dbReference type="ARBA" id="ARBA00004141"/>
    </source>
</evidence>
<proteinExistence type="predicted"/>
<dbReference type="Pfam" id="PF10292">
    <property type="entry name" value="7TM_GPCR_Srab"/>
    <property type="match status" value="1"/>
</dbReference>
<sequence length="141" mass="16507">MNNLTLGLDVLITIADFVLRQLIHLQNKRKIHNYTLQTAYQIKEYLLSIQLMFPLALVHSSIFLAYLFAMSVAKSFFVFPDSLVYIIFSEIATMIPAIYIVATFSIFSILIEHMKRTARFEHMTNSNDTDVYFRQFEKQIQ</sequence>
<feature type="transmembrane region" description="Helical" evidence="5">
    <location>
        <begin position="6"/>
        <end position="25"/>
    </location>
</feature>
<evidence type="ECO:0000256" key="3">
    <source>
        <dbReference type="ARBA" id="ARBA00022989"/>
    </source>
</evidence>
<evidence type="ECO:0000313" key="6">
    <source>
        <dbReference type="Proteomes" id="UP000887574"/>
    </source>
</evidence>
<feature type="transmembrane region" description="Helical" evidence="5">
    <location>
        <begin position="45"/>
        <end position="70"/>
    </location>
</feature>
<keyword evidence="3 5" id="KW-1133">Transmembrane helix</keyword>
<dbReference type="GO" id="GO:0016020">
    <property type="term" value="C:membrane"/>
    <property type="evidence" value="ECO:0007669"/>
    <property type="project" value="UniProtKB-SubCell"/>
</dbReference>
<keyword evidence="4 5" id="KW-0472">Membrane</keyword>
<evidence type="ECO:0000256" key="5">
    <source>
        <dbReference type="SAM" id="Phobius"/>
    </source>
</evidence>
<protein>
    <submittedName>
        <fullName evidence="7">Uncharacterized protein</fullName>
    </submittedName>
</protein>
<dbReference type="WBParaSite" id="jg3465">
    <property type="protein sequence ID" value="jg3465"/>
    <property type="gene ID" value="jg3465"/>
</dbReference>
<organism evidence="6 7">
    <name type="scientific">Ditylenchus dipsaci</name>
    <dbReference type="NCBI Taxonomy" id="166011"/>
    <lineage>
        <taxon>Eukaryota</taxon>
        <taxon>Metazoa</taxon>
        <taxon>Ecdysozoa</taxon>
        <taxon>Nematoda</taxon>
        <taxon>Chromadorea</taxon>
        <taxon>Rhabditida</taxon>
        <taxon>Tylenchina</taxon>
        <taxon>Tylenchomorpha</taxon>
        <taxon>Sphaerularioidea</taxon>
        <taxon>Anguinidae</taxon>
        <taxon>Anguininae</taxon>
        <taxon>Ditylenchus</taxon>
    </lineage>
</organism>
<reference evidence="7" key="1">
    <citation type="submission" date="2022-11" db="UniProtKB">
        <authorList>
            <consortium name="WormBaseParasite"/>
        </authorList>
    </citation>
    <scope>IDENTIFICATION</scope>
</reference>
<feature type="transmembrane region" description="Helical" evidence="5">
    <location>
        <begin position="82"/>
        <end position="111"/>
    </location>
</feature>
<dbReference type="AlphaFoldDB" id="A0A915E9E6"/>
<evidence type="ECO:0000256" key="2">
    <source>
        <dbReference type="ARBA" id="ARBA00022692"/>
    </source>
</evidence>
<dbReference type="Proteomes" id="UP000887574">
    <property type="component" value="Unplaced"/>
</dbReference>
<keyword evidence="6" id="KW-1185">Reference proteome</keyword>
<keyword evidence="2 5" id="KW-0812">Transmembrane</keyword>
<name>A0A915E9E6_9BILA</name>
<evidence type="ECO:0000256" key="4">
    <source>
        <dbReference type="ARBA" id="ARBA00023136"/>
    </source>
</evidence>
<accession>A0A915E9E6</accession>
<dbReference type="InterPro" id="IPR019408">
    <property type="entry name" value="7TM_GPCR_serpentine_rcpt_Srab"/>
</dbReference>